<dbReference type="SMART" id="SM00382">
    <property type="entry name" value="AAA"/>
    <property type="match status" value="1"/>
</dbReference>
<dbReference type="InterPro" id="IPR003439">
    <property type="entry name" value="ABC_transporter-like_ATP-bd"/>
</dbReference>
<dbReference type="GO" id="GO:0005524">
    <property type="term" value="F:ATP binding"/>
    <property type="evidence" value="ECO:0007669"/>
    <property type="project" value="UniProtKB-KW"/>
</dbReference>
<evidence type="ECO:0000313" key="7">
    <source>
        <dbReference type="Proteomes" id="UP000239210"/>
    </source>
</evidence>
<keyword evidence="7" id="KW-1185">Reference proteome</keyword>
<evidence type="ECO:0000256" key="4">
    <source>
        <dbReference type="ARBA" id="ARBA00022840"/>
    </source>
</evidence>
<dbReference type="InterPro" id="IPR003593">
    <property type="entry name" value="AAA+_ATPase"/>
</dbReference>
<sequence>MIEVRSLTRRYGSVVAVDELTFDVAPGVVTAFLGRNGAGKSTTLRMLLGLDRPTGGTARVDGRAYADLPAPLHAVGALLDSSAPHPGRTGRDHLRWLAASNRIPSRRVADVLRLVDLSADAGRRVRGYSLGMRQRLGIAAALLGDPPVLLLDEPTNGLDPEGIRWLRGFLRDLAAEGRTVVVSSHLMGEVGLTADHLLVVGRGRLLADMPLAEFVAGQGGPRLRVRTPEPERLAGVLRATGAEVDLAGGALAVGGIAERRLGEVAARHGIPLLELRRDGARSLEDAFLALTAPVPTAAPREEVARP</sequence>
<protein>
    <submittedName>
        <fullName evidence="6">ABC-2 type transport system ATP-binding protein</fullName>
    </submittedName>
</protein>
<evidence type="ECO:0000256" key="3">
    <source>
        <dbReference type="ARBA" id="ARBA00022741"/>
    </source>
</evidence>
<feature type="domain" description="ABC transporter" evidence="5">
    <location>
        <begin position="2"/>
        <end position="227"/>
    </location>
</feature>
<dbReference type="PANTHER" id="PTHR43335">
    <property type="entry name" value="ABC TRANSPORTER, ATP-BINDING PROTEIN"/>
    <property type="match status" value="1"/>
</dbReference>
<dbReference type="InterPro" id="IPR027417">
    <property type="entry name" value="P-loop_NTPase"/>
</dbReference>
<evidence type="ECO:0000256" key="1">
    <source>
        <dbReference type="ARBA" id="ARBA00005417"/>
    </source>
</evidence>
<evidence type="ECO:0000256" key="2">
    <source>
        <dbReference type="ARBA" id="ARBA00022448"/>
    </source>
</evidence>
<comment type="caution">
    <text evidence="6">The sequence shown here is derived from an EMBL/GenBank/DDBJ whole genome shotgun (WGS) entry which is preliminary data.</text>
</comment>
<dbReference type="PANTHER" id="PTHR43335:SF4">
    <property type="entry name" value="ABC TRANSPORTER, ATP-BINDING PROTEIN"/>
    <property type="match status" value="1"/>
</dbReference>
<dbReference type="Proteomes" id="UP000239210">
    <property type="component" value="Unassembled WGS sequence"/>
</dbReference>
<dbReference type="OrthoDB" id="9804819at2"/>
<dbReference type="EMBL" id="PVTG01000003">
    <property type="protein sequence ID" value="PRY50572.1"/>
    <property type="molecule type" value="Genomic_DNA"/>
</dbReference>
<dbReference type="SUPFAM" id="SSF52540">
    <property type="entry name" value="P-loop containing nucleoside triphosphate hydrolases"/>
    <property type="match status" value="1"/>
</dbReference>
<dbReference type="PROSITE" id="PS50893">
    <property type="entry name" value="ABC_TRANSPORTER_2"/>
    <property type="match status" value="1"/>
</dbReference>
<evidence type="ECO:0000259" key="5">
    <source>
        <dbReference type="PROSITE" id="PS50893"/>
    </source>
</evidence>
<gene>
    <name evidence="6" type="ORF">LY71_103131</name>
</gene>
<organism evidence="6 7">
    <name type="scientific">Geodermatophilus tzadiensis</name>
    <dbReference type="NCBI Taxonomy" id="1137988"/>
    <lineage>
        <taxon>Bacteria</taxon>
        <taxon>Bacillati</taxon>
        <taxon>Actinomycetota</taxon>
        <taxon>Actinomycetes</taxon>
        <taxon>Geodermatophilales</taxon>
        <taxon>Geodermatophilaceae</taxon>
        <taxon>Geodermatophilus</taxon>
    </lineage>
</organism>
<keyword evidence="2" id="KW-0813">Transport</keyword>
<name>A0A2T0TY22_9ACTN</name>
<dbReference type="GO" id="GO:0016887">
    <property type="term" value="F:ATP hydrolysis activity"/>
    <property type="evidence" value="ECO:0007669"/>
    <property type="project" value="InterPro"/>
</dbReference>
<dbReference type="Pfam" id="PF00005">
    <property type="entry name" value="ABC_tran"/>
    <property type="match status" value="1"/>
</dbReference>
<evidence type="ECO:0000313" key="6">
    <source>
        <dbReference type="EMBL" id="PRY50572.1"/>
    </source>
</evidence>
<proteinExistence type="inferred from homology"/>
<dbReference type="PROSITE" id="PS00211">
    <property type="entry name" value="ABC_TRANSPORTER_1"/>
    <property type="match status" value="1"/>
</dbReference>
<keyword evidence="4 6" id="KW-0067">ATP-binding</keyword>
<keyword evidence="3" id="KW-0547">Nucleotide-binding</keyword>
<comment type="similarity">
    <text evidence="1">Belongs to the ABC transporter superfamily.</text>
</comment>
<accession>A0A2T0TY22</accession>
<dbReference type="RefSeq" id="WP_106276031.1">
    <property type="nucleotide sequence ID" value="NZ_PVTG01000003.1"/>
</dbReference>
<dbReference type="InterPro" id="IPR017871">
    <property type="entry name" value="ABC_transporter-like_CS"/>
</dbReference>
<dbReference type="AlphaFoldDB" id="A0A2T0TY22"/>
<dbReference type="Gene3D" id="3.40.50.300">
    <property type="entry name" value="P-loop containing nucleotide triphosphate hydrolases"/>
    <property type="match status" value="1"/>
</dbReference>
<reference evidence="6 7" key="1">
    <citation type="submission" date="2018-03" db="EMBL/GenBank/DDBJ databases">
        <title>Genomic Encyclopedia of Archaeal and Bacterial Type Strains, Phase II (KMG-II): from individual species to whole genera.</title>
        <authorList>
            <person name="Goeker M."/>
        </authorList>
    </citation>
    <scope>NUCLEOTIDE SEQUENCE [LARGE SCALE GENOMIC DNA]</scope>
    <source>
        <strain evidence="6 7">DSM 45416</strain>
    </source>
</reference>